<evidence type="ECO:0000313" key="7">
    <source>
        <dbReference type="EMBL" id="VDK89645.1"/>
    </source>
</evidence>
<comment type="similarity">
    <text evidence="2">Belongs to the UPF0359 family.</text>
</comment>
<sequence>MPNKSETAILVSHVFVSDVIVLCGRWREQNVSESDCVIAFSSFLYYLCYAPLVYVLFLRGYLSSRKGHFAFLYRSDLYRSQDVGLSVNSGDITVPSYMPVTCHSDPPTPLPSLAEF</sequence>
<keyword evidence="8" id="KW-1185">Reference proteome</keyword>
<evidence type="ECO:0000256" key="4">
    <source>
        <dbReference type="ARBA" id="ARBA00022989"/>
    </source>
</evidence>
<evidence type="ECO:0000256" key="6">
    <source>
        <dbReference type="SAM" id="Phobius"/>
    </source>
</evidence>
<organism evidence="7 8">
    <name type="scientific">Dibothriocephalus latus</name>
    <name type="common">Fish tapeworm</name>
    <name type="synonym">Diphyllobothrium latum</name>
    <dbReference type="NCBI Taxonomy" id="60516"/>
    <lineage>
        <taxon>Eukaryota</taxon>
        <taxon>Metazoa</taxon>
        <taxon>Spiralia</taxon>
        <taxon>Lophotrochozoa</taxon>
        <taxon>Platyhelminthes</taxon>
        <taxon>Cestoda</taxon>
        <taxon>Eucestoda</taxon>
        <taxon>Diphyllobothriidea</taxon>
        <taxon>Diphyllobothriidae</taxon>
        <taxon>Dibothriocephalus</taxon>
    </lineage>
</organism>
<comment type="subcellular location">
    <subcellularLocation>
        <location evidence="1">Membrane</location>
        <topology evidence="1">Multi-pass membrane protein</topology>
    </subcellularLocation>
</comment>
<reference evidence="7 8" key="1">
    <citation type="submission" date="2018-11" db="EMBL/GenBank/DDBJ databases">
        <authorList>
            <consortium name="Pathogen Informatics"/>
        </authorList>
    </citation>
    <scope>NUCLEOTIDE SEQUENCE [LARGE SCALE GENOMIC DNA]</scope>
</reference>
<evidence type="ECO:0000256" key="5">
    <source>
        <dbReference type="ARBA" id="ARBA00023136"/>
    </source>
</evidence>
<dbReference type="OrthoDB" id="10027388at2759"/>
<gene>
    <name evidence="7" type="ORF">DILT_LOCUS4443</name>
</gene>
<keyword evidence="5 6" id="KW-0472">Membrane</keyword>
<keyword evidence="4 6" id="KW-1133">Transmembrane helix</keyword>
<accession>A0A3P6U6C5</accession>
<feature type="transmembrane region" description="Helical" evidence="6">
    <location>
        <begin position="43"/>
        <end position="62"/>
    </location>
</feature>
<dbReference type="Pfam" id="PF10160">
    <property type="entry name" value="Tmemb_40"/>
    <property type="match status" value="1"/>
</dbReference>
<evidence type="ECO:0000313" key="8">
    <source>
        <dbReference type="Proteomes" id="UP000281553"/>
    </source>
</evidence>
<evidence type="ECO:0000256" key="2">
    <source>
        <dbReference type="ARBA" id="ARBA00010125"/>
    </source>
</evidence>
<proteinExistence type="inferred from homology"/>
<keyword evidence="3 6" id="KW-0812">Transmembrane</keyword>
<evidence type="ECO:0000256" key="1">
    <source>
        <dbReference type="ARBA" id="ARBA00004141"/>
    </source>
</evidence>
<protein>
    <submittedName>
        <fullName evidence="7">Uncharacterized protein</fullName>
    </submittedName>
</protein>
<dbReference type="InterPro" id="IPR018781">
    <property type="entry name" value="TPRA1/CAND2/CAND8"/>
</dbReference>
<dbReference type="Proteomes" id="UP000281553">
    <property type="component" value="Unassembled WGS sequence"/>
</dbReference>
<evidence type="ECO:0000256" key="3">
    <source>
        <dbReference type="ARBA" id="ARBA00022692"/>
    </source>
</evidence>
<dbReference type="EMBL" id="UYRU01045482">
    <property type="protein sequence ID" value="VDK89645.1"/>
    <property type="molecule type" value="Genomic_DNA"/>
</dbReference>
<dbReference type="AlphaFoldDB" id="A0A3P6U6C5"/>
<name>A0A3P6U6C5_DIBLA</name>
<dbReference type="GO" id="GO:0016020">
    <property type="term" value="C:membrane"/>
    <property type="evidence" value="ECO:0007669"/>
    <property type="project" value="UniProtKB-SubCell"/>
</dbReference>